<proteinExistence type="predicted"/>
<comment type="caution">
    <text evidence="2">The sequence shown here is derived from an EMBL/GenBank/DDBJ whole genome shotgun (WGS) entry which is preliminary data.</text>
</comment>
<feature type="transmembrane region" description="Helical" evidence="1">
    <location>
        <begin position="155"/>
        <end position="188"/>
    </location>
</feature>
<evidence type="ECO:0000313" key="2">
    <source>
        <dbReference type="EMBL" id="RID89435.1"/>
    </source>
</evidence>
<evidence type="ECO:0000256" key="1">
    <source>
        <dbReference type="SAM" id="Phobius"/>
    </source>
</evidence>
<gene>
    <name evidence="2" type="ORF">D1953_02420</name>
</gene>
<evidence type="ECO:0000313" key="3">
    <source>
        <dbReference type="Proteomes" id="UP000266016"/>
    </source>
</evidence>
<keyword evidence="1" id="KW-0812">Transmembrane</keyword>
<organism evidence="2 3">
    <name type="scientific">Peribacillus asahii</name>
    <dbReference type="NCBI Taxonomy" id="228899"/>
    <lineage>
        <taxon>Bacteria</taxon>
        <taxon>Bacillati</taxon>
        <taxon>Bacillota</taxon>
        <taxon>Bacilli</taxon>
        <taxon>Bacillales</taxon>
        <taxon>Bacillaceae</taxon>
        <taxon>Peribacillus</taxon>
    </lineage>
</organism>
<sequence length="256" mass="29422">MNVFKQLYVSLYSPKDIATFRYQGLGKTIFFVFVLSLLSILPASYYFSMMIKDSIYAVKQTVSTEIPAFEIKDGKLKIESDEPIIIHKEGFTIFIDDSGILTPSKVANQTTNGLAFLQSEFVVISAGNAQSSPYTFIEGNNETISSWLDKADRLLWIFLSIMIFIFYIIAAVILFIKITIFSIFGLVLKNAFRKPLRYKQVWTITAYCVTLPTIFFTIMDFFQATVPFSMSLNWFIIFILLFLTLKEIPHEQEQEQ</sequence>
<keyword evidence="3" id="KW-1185">Reference proteome</keyword>
<dbReference type="Proteomes" id="UP000266016">
    <property type="component" value="Unassembled WGS sequence"/>
</dbReference>
<reference evidence="2 3" key="1">
    <citation type="submission" date="2018-08" db="EMBL/GenBank/DDBJ databases">
        <title>Bacillus jemisoniae sp. nov., Bacillus chryseoplanitiae sp. nov., Bacillus resnikiae sp. nov., and Bacillus frankliniae sp. nov., isolated from Viking spacecraft and associated surfaces.</title>
        <authorList>
            <person name="Seuylemezian A."/>
            <person name="Vaishampayan P."/>
        </authorList>
    </citation>
    <scope>NUCLEOTIDE SEQUENCE [LARGE SCALE GENOMIC DNA]</scope>
    <source>
        <strain evidence="2 3">MA001</strain>
    </source>
</reference>
<dbReference type="Pfam" id="PF06691">
    <property type="entry name" value="DUF1189"/>
    <property type="match status" value="1"/>
</dbReference>
<dbReference type="InterPro" id="IPR009574">
    <property type="entry name" value="DUF1189"/>
</dbReference>
<keyword evidence="1" id="KW-0472">Membrane</keyword>
<feature type="transmembrane region" description="Helical" evidence="1">
    <location>
        <begin position="225"/>
        <end position="245"/>
    </location>
</feature>
<dbReference type="RefSeq" id="WP_119115543.1">
    <property type="nucleotide sequence ID" value="NZ_QWVS01000002.1"/>
</dbReference>
<accession>A0A398BGG0</accession>
<keyword evidence="1" id="KW-1133">Transmembrane helix</keyword>
<dbReference type="AlphaFoldDB" id="A0A398BGG0"/>
<protein>
    <submittedName>
        <fullName evidence="2">DUF1189 domain-containing protein</fullName>
    </submittedName>
</protein>
<name>A0A398BGG0_9BACI</name>
<feature type="transmembrane region" description="Helical" evidence="1">
    <location>
        <begin position="29"/>
        <end position="47"/>
    </location>
</feature>
<feature type="transmembrane region" description="Helical" evidence="1">
    <location>
        <begin position="200"/>
        <end position="219"/>
    </location>
</feature>
<dbReference type="EMBL" id="QWVS01000002">
    <property type="protein sequence ID" value="RID89435.1"/>
    <property type="molecule type" value="Genomic_DNA"/>
</dbReference>